<gene>
    <name evidence="5" type="ORF">BG006_005834</name>
</gene>
<feature type="compositionally biased region" description="Basic and acidic residues" evidence="3">
    <location>
        <begin position="190"/>
        <end position="214"/>
    </location>
</feature>
<feature type="domain" description="RRM" evidence="4">
    <location>
        <begin position="3"/>
        <end position="73"/>
    </location>
</feature>
<evidence type="ECO:0000259" key="4">
    <source>
        <dbReference type="PROSITE" id="PS50102"/>
    </source>
</evidence>
<keyword evidence="6" id="KW-1185">Reference proteome</keyword>
<dbReference type="EMBL" id="JAAAUY010000332">
    <property type="protein sequence ID" value="KAF9331307.1"/>
    <property type="molecule type" value="Genomic_DNA"/>
</dbReference>
<evidence type="ECO:0000256" key="1">
    <source>
        <dbReference type="ARBA" id="ARBA00022884"/>
    </source>
</evidence>
<organism evidence="5 6">
    <name type="scientific">Podila minutissima</name>
    <dbReference type="NCBI Taxonomy" id="64525"/>
    <lineage>
        <taxon>Eukaryota</taxon>
        <taxon>Fungi</taxon>
        <taxon>Fungi incertae sedis</taxon>
        <taxon>Mucoromycota</taxon>
        <taxon>Mortierellomycotina</taxon>
        <taxon>Mortierellomycetes</taxon>
        <taxon>Mortierellales</taxon>
        <taxon>Mortierellaceae</taxon>
        <taxon>Podila</taxon>
    </lineage>
</organism>
<dbReference type="PROSITE" id="PS50102">
    <property type="entry name" value="RRM"/>
    <property type="match status" value="2"/>
</dbReference>
<dbReference type="InterPro" id="IPR050374">
    <property type="entry name" value="RRT5_SRSF_SR"/>
</dbReference>
<accession>A0A9P5SM28</accession>
<comment type="caution">
    <text evidence="5">The sequence shown here is derived from an EMBL/GenBank/DDBJ whole genome shotgun (WGS) entry which is preliminary data.</text>
</comment>
<dbReference type="PANTHER" id="PTHR23003">
    <property type="entry name" value="RNA RECOGNITION MOTIF RRM DOMAIN CONTAINING PROTEIN"/>
    <property type="match status" value="1"/>
</dbReference>
<protein>
    <recommendedName>
        <fullName evidence="4">RRM domain-containing protein</fullName>
    </recommendedName>
</protein>
<reference evidence="5" key="1">
    <citation type="journal article" date="2020" name="Fungal Divers.">
        <title>Resolving the Mortierellaceae phylogeny through synthesis of multi-gene phylogenetics and phylogenomics.</title>
        <authorList>
            <person name="Vandepol N."/>
            <person name="Liber J."/>
            <person name="Desiro A."/>
            <person name="Na H."/>
            <person name="Kennedy M."/>
            <person name="Barry K."/>
            <person name="Grigoriev I.V."/>
            <person name="Miller A.N."/>
            <person name="O'Donnell K."/>
            <person name="Stajich J.E."/>
            <person name="Bonito G."/>
        </authorList>
    </citation>
    <scope>NUCLEOTIDE SEQUENCE</scope>
    <source>
        <strain evidence="5">NVP1</strain>
    </source>
</reference>
<feature type="region of interest" description="Disordered" evidence="3">
    <location>
        <begin position="190"/>
        <end position="283"/>
    </location>
</feature>
<evidence type="ECO:0000313" key="6">
    <source>
        <dbReference type="Proteomes" id="UP000696485"/>
    </source>
</evidence>
<evidence type="ECO:0000256" key="2">
    <source>
        <dbReference type="PROSITE-ProRule" id="PRU00176"/>
    </source>
</evidence>
<proteinExistence type="predicted"/>
<dbReference type="InterPro" id="IPR012677">
    <property type="entry name" value="Nucleotide-bd_a/b_plait_sf"/>
</dbReference>
<feature type="domain" description="RRM" evidence="4">
    <location>
        <begin position="90"/>
        <end position="163"/>
    </location>
</feature>
<dbReference type="SMART" id="SM00360">
    <property type="entry name" value="RRM"/>
    <property type="match status" value="2"/>
</dbReference>
<sequence length="283" mass="33302">MSSRVYVGRLSRDVTDREVEDVFRDYGRIREVTLKNGFGFVEFSNPRDADSAVRGMDGKRFMGDRLLVEIARGERRRDEDRFRAPERTEHRVILDNLPIGASWQDIKDVMRKAGEVTFADISRDRDGQGVVEFATASDMENALRTMNRVEMRGNTVTVREFDSARDALRGGGGDRGRDYERWDRDYDRRDRRERDRGRDHDRDRGRERDRDRRRDRSRSRSHSPRGGDRARRDRSRSRDRDGGRAADRDKERDRRGGSRSPAPAARRERSRSPRRRTRSLSRD</sequence>
<dbReference type="InterPro" id="IPR035979">
    <property type="entry name" value="RBD_domain_sf"/>
</dbReference>
<dbReference type="GO" id="GO:0005634">
    <property type="term" value="C:nucleus"/>
    <property type="evidence" value="ECO:0007669"/>
    <property type="project" value="TreeGrafter"/>
</dbReference>
<dbReference type="InterPro" id="IPR000504">
    <property type="entry name" value="RRM_dom"/>
</dbReference>
<feature type="compositionally biased region" description="Basic and acidic residues" evidence="3">
    <location>
        <begin position="225"/>
        <end position="256"/>
    </location>
</feature>
<dbReference type="SUPFAM" id="SSF54928">
    <property type="entry name" value="RNA-binding domain, RBD"/>
    <property type="match status" value="1"/>
</dbReference>
<dbReference type="Gene3D" id="3.30.70.330">
    <property type="match status" value="2"/>
</dbReference>
<name>A0A9P5SM28_9FUNG</name>
<dbReference type="Pfam" id="PF00076">
    <property type="entry name" value="RRM_1"/>
    <property type="match status" value="2"/>
</dbReference>
<feature type="compositionally biased region" description="Basic residues" evidence="3">
    <location>
        <begin position="272"/>
        <end position="283"/>
    </location>
</feature>
<dbReference type="CDD" id="cd12339">
    <property type="entry name" value="RRM2_SRSF1_4_like"/>
    <property type="match status" value="1"/>
</dbReference>
<dbReference type="Proteomes" id="UP000696485">
    <property type="component" value="Unassembled WGS sequence"/>
</dbReference>
<evidence type="ECO:0000313" key="5">
    <source>
        <dbReference type="EMBL" id="KAF9331307.1"/>
    </source>
</evidence>
<dbReference type="GO" id="GO:0003729">
    <property type="term" value="F:mRNA binding"/>
    <property type="evidence" value="ECO:0007669"/>
    <property type="project" value="TreeGrafter"/>
</dbReference>
<dbReference type="GO" id="GO:0005737">
    <property type="term" value="C:cytoplasm"/>
    <property type="evidence" value="ECO:0007669"/>
    <property type="project" value="TreeGrafter"/>
</dbReference>
<evidence type="ECO:0000256" key="3">
    <source>
        <dbReference type="SAM" id="MobiDB-lite"/>
    </source>
</evidence>
<dbReference type="PANTHER" id="PTHR23003:SF51">
    <property type="entry name" value="SERINE-ARGININE PROTEIN 55"/>
    <property type="match status" value="1"/>
</dbReference>
<keyword evidence="1 2" id="KW-0694">RNA-binding</keyword>
<dbReference type="AlphaFoldDB" id="A0A9P5SM28"/>